<evidence type="ECO:0000256" key="2">
    <source>
        <dbReference type="ARBA" id="ARBA00022679"/>
    </source>
</evidence>
<evidence type="ECO:0000313" key="5">
    <source>
        <dbReference type="Proteomes" id="UP001174909"/>
    </source>
</evidence>
<dbReference type="GO" id="GO:0008080">
    <property type="term" value="F:N-acetyltransferase activity"/>
    <property type="evidence" value="ECO:0007669"/>
    <property type="project" value="InterPro"/>
</dbReference>
<name>A0AA35TFK1_GEOBA</name>
<sequence length="206" mass="22350">MVLLIHSSLSAMGWVCGGAVAVIVALQEVLGKTGTLVMPTHSTDLTEPSQWENPPVPESWWPVIRATMPAYQPDLTPTRSMGIIAETFRKQKGVLRSAHPHHSFCAYGHQASHITDNHSLGFGLGEGSPLARIYDLGGFVLLLGVGHNSNTSMHLAEYRATFPTKRIGQEGAPISTAGSRRWTTFENIDLDSSDFEGSVRTSPKVM</sequence>
<evidence type="ECO:0000256" key="1">
    <source>
        <dbReference type="ARBA" id="ARBA00006383"/>
    </source>
</evidence>
<dbReference type="Proteomes" id="UP001174909">
    <property type="component" value="Unassembled WGS sequence"/>
</dbReference>
<dbReference type="Pfam" id="PF02522">
    <property type="entry name" value="Antibiotic_NAT"/>
    <property type="match status" value="1"/>
</dbReference>
<dbReference type="InterPro" id="IPR003679">
    <property type="entry name" value="Amioglycoside_AcTrfase"/>
</dbReference>
<evidence type="ECO:0000256" key="3">
    <source>
        <dbReference type="ARBA" id="ARBA00023315"/>
    </source>
</evidence>
<dbReference type="PANTHER" id="PTHR11104:SF0">
    <property type="entry name" value="SPBETA PROPHAGE-DERIVED AMINOGLYCOSIDE N(3')-ACETYLTRANSFERASE-LIKE PROTEIN YOKD"/>
    <property type="match status" value="1"/>
</dbReference>
<dbReference type="EMBL" id="CASHTH010003633">
    <property type="protein sequence ID" value="CAI8047385.1"/>
    <property type="molecule type" value="Genomic_DNA"/>
</dbReference>
<proteinExistence type="inferred from homology"/>
<organism evidence="4 5">
    <name type="scientific">Geodia barretti</name>
    <name type="common">Barrett's horny sponge</name>
    <dbReference type="NCBI Taxonomy" id="519541"/>
    <lineage>
        <taxon>Eukaryota</taxon>
        <taxon>Metazoa</taxon>
        <taxon>Porifera</taxon>
        <taxon>Demospongiae</taxon>
        <taxon>Heteroscleromorpha</taxon>
        <taxon>Tetractinellida</taxon>
        <taxon>Astrophorina</taxon>
        <taxon>Geodiidae</taxon>
        <taxon>Geodia</taxon>
    </lineage>
</organism>
<keyword evidence="2" id="KW-0808">Transferase</keyword>
<reference evidence="4" key="1">
    <citation type="submission" date="2023-03" db="EMBL/GenBank/DDBJ databases">
        <authorList>
            <person name="Steffen K."/>
            <person name="Cardenas P."/>
        </authorList>
    </citation>
    <scope>NUCLEOTIDE SEQUENCE</scope>
</reference>
<gene>
    <name evidence="4" type="ORF">GBAR_LOCUS26187</name>
</gene>
<dbReference type="InterPro" id="IPR028345">
    <property type="entry name" value="Antibiotic_NAT-like"/>
</dbReference>
<comment type="similarity">
    <text evidence="1">Belongs to the antibiotic N-acetyltransferase family.</text>
</comment>
<keyword evidence="3" id="KW-0012">Acyltransferase</keyword>
<evidence type="ECO:0000313" key="4">
    <source>
        <dbReference type="EMBL" id="CAI8047385.1"/>
    </source>
</evidence>
<protein>
    <submittedName>
        <fullName evidence="4">SPbeta prophage-derived aminoglycoside N(3')-acetyltransferase-like protein YokD</fullName>
    </submittedName>
</protein>
<dbReference type="GO" id="GO:0046677">
    <property type="term" value="P:response to antibiotic"/>
    <property type="evidence" value="ECO:0007669"/>
    <property type="project" value="InterPro"/>
</dbReference>
<comment type="caution">
    <text evidence="4">The sequence shown here is derived from an EMBL/GenBank/DDBJ whole genome shotgun (WGS) entry which is preliminary data.</text>
</comment>
<keyword evidence="5" id="KW-1185">Reference proteome</keyword>
<dbReference type="AlphaFoldDB" id="A0AA35TFK1"/>
<dbReference type="PANTHER" id="PTHR11104">
    <property type="entry name" value="AMINOGLYCOSIDE N3-ACETYLTRANSFERASE"/>
    <property type="match status" value="1"/>
</dbReference>
<dbReference type="SUPFAM" id="SSF110710">
    <property type="entry name" value="TTHA0583/YokD-like"/>
    <property type="match status" value="1"/>
</dbReference>
<accession>A0AA35TFK1</accession>